<keyword evidence="10 16" id="KW-0133">Cell shape</keyword>
<dbReference type="GO" id="GO:0071949">
    <property type="term" value="F:FAD binding"/>
    <property type="evidence" value="ECO:0007669"/>
    <property type="project" value="InterPro"/>
</dbReference>
<accession>A0A1F4V4R8</accession>
<evidence type="ECO:0000259" key="17">
    <source>
        <dbReference type="PROSITE" id="PS51387"/>
    </source>
</evidence>
<evidence type="ECO:0000256" key="4">
    <source>
        <dbReference type="ARBA" id="ARBA00004752"/>
    </source>
</evidence>
<keyword evidence="13 16" id="KW-0131">Cell cycle</keyword>
<evidence type="ECO:0000256" key="6">
    <source>
        <dbReference type="ARBA" id="ARBA00022618"/>
    </source>
</evidence>
<evidence type="ECO:0000256" key="14">
    <source>
        <dbReference type="ARBA" id="ARBA00023316"/>
    </source>
</evidence>
<dbReference type="InterPro" id="IPR036635">
    <property type="entry name" value="MurB_C_sf"/>
</dbReference>
<evidence type="ECO:0000256" key="1">
    <source>
        <dbReference type="ARBA" id="ARBA00001974"/>
    </source>
</evidence>
<evidence type="ECO:0000256" key="3">
    <source>
        <dbReference type="ARBA" id="ARBA00004496"/>
    </source>
</evidence>
<evidence type="ECO:0000256" key="11">
    <source>
        <dbReference type="ARBA" id="ARBA00022984"/>
    </source>
</evidence>
<dbReference type="GO" id="GO:0009252">
    <property type="term" value="P:peptidoglycan biosynthetic process"/>
    <property type="evidence" value="ECO:0007669"/>
    <property type="project" value="UniProtKB-UniRule"/>
</dbReference>
<keyword evidence="7 16" id="KW-0285">Flavoprotein</keyword>
<evidence type="ECO:0000313" key="19">
    <source>
        <dbReference type="Proteomes" id="UP000178771"/>
    </source>
</evidence>
<evidence type="ECO:0000256" key="16">
    <source>
        <dbReference type="HAMAP-Rule" id="MF_00037"/>
    </source>
</evidence>
<dbReference type="SUPFAM" id="SSF56176">
    <property type="entry name" value="FAD-binding/transporter-associated domain-like"/>
    <property type="match status" value="1"/>
</dbReference>
<keyword evidence="5 16" id="KW-0963">Cytoplasm</keyword>
<dbReference type="Pfam" id="PF02873">
    <property type="entry name" value="MurB_C"/>
    <property type="match status" value="1"/>
</dbReference>
<comment type="pathway">
    <text evidence="4 16">Cell wall biogenesis; peptidoglycan biosynthesis.</text>
</comment>
<evidence type="ECO:0000256" key="13">
    <source>
        <dbReference type="ARBA" id="ARBA00023306"/>
    </source>
</evidence>
<dbReference type="AlphaFoldDB" id="A0A1F4V4R8"/>
<protein>
    <recommendedName>
        <fullName evidence="16">UDP-N-acetylenolpyruvoylglucosamine reductase</fullName>
        <ecNumber evidence="16">1.3.1.98</ecNumber>
    </recommendedName>
    <alternativeName>
        <fullName evidence="16">UDP-N-acetylmuramate dehydrogenase</fullName>
    </alternativeName>
</protein>
<dbReference type="PANTHER" id="PTHR21071:SF4">
    <property type="entry name" value="UDP-N-ACETYLENOLPYRUVOYLGLUCOSAMINE REDUCTASE"/>
    <property type="match status" value="1"/>
</dbReference>
<name>A0A1F4V4R8_UNCKA</name>
<keyword evidence="14 16" id="KW-0961">Cell wall biogenesis/degradation</keyword>
<dbReference type="SUPFAM" id="SSF56194">
    <property type="entry name" value="Uridine diphospho-N-Acetylenolpyruvylglucosamine reductase, MurB, C-terminal domain"/>
    <property type="match status" value="1"/>
</dbReference>
<keyword evidence="6 16" id="KW-0132">Cell division</keyword>
<dbReference type="PANTHER" id="PTHR21071">
    <property type="entry name" value="UDP-N-ACETYLENOLPYRUVOYLGLUCOSAMINE REDUCTASE"/>
    <property type="match status" value="1"/>
</dbReference>
<dbReference type="GO" id="GO:0008762">
    <property type="term" value="F:UDP-N-acetylmuramate dehydrogenase activity"/>
    <property type="evidence" value="ECO:0007669"/>
    <property type="project" value="UniProtKB-UniRule"/>
</dbReference>
<dbReference type="GO" id="GO:0051301">
    <property type="term" value="P:cell division"/>
    <property type="evidence" value="ECO:0007669"/>
    <property type="project" value="UniProtKB-KW"/>
</dbReference>
<evidence type="ECO:0000256" key="7">
    <source>
        <dbReference type="ARBA" id="ARBA00022630"/>
    </source>
</evidence>
<dbReference type="NCBIfam" id="NF000755">
    <property type="entry name" value="PRK00046.1"/>
    <property type="match status" value="1"/>
</dbReference>
<dbReference type="EC" id="1.3.1.98" evidence="16"/>
<comment type="subcellular location">
    <subcellularLocation>
        <location evidence="3 16">Cytoplasm</location>
    </subcellularLocation>
</comment>
<dbReference type="GO" id="GO:0008360">
    <property type="term" value="P:regulation of cell shape"/>
    <property type="evidence" value="ECO:0007669"/>
    <property type="project" value="UniProtKB-KW"/>
</dbReference>
<proteinExistence type="inferred from homology"/>
<reference evidence="18 19" key="1">
    <citation type="journal article" date="2016" name="Nat. Commun.">
        <title>Thousands of microbial genomes shed light on interconnected biogeochemical processes in an aquifer system.</title>
        <authorList>
            <person name="Anantharaman K."/>
            <person name="Brown C.T."/>
            <person name="Hug L.A."/>
            <person name="Sharon I."/>
            <person name="Castelle C.J."/>
            <person name="Probst A.J."/>
            <person name="Thomas B.C."/>
            <person name="Singh A."/>
            <person name="Wilkins M.J."/>
            <person name="Karaoz U."/>
            <person name="Brodie E.L."/>
            <person name="Williams K.H."/>
            <person name="Hubbard S.S."/>
            <person name="Banfield J.F."/>
        </authorList>
    </citation>
    <scope>NUCLEOTIDE SEQUENCE [LARGE SCALE GENOMIC DNA]</scope>
</reference>
<evidence type="ECO:0000256" key="5">
    <source>
        <dbReference type="ARBA" id="ARBA00022490"/>
    </source>
</evidence>
<feature type="active site" description="Proton donor" evidence="16">
    <location>
        <position position="239"/>
    </location>
</feature>
<evidence type="ECO:0000256" key="9">
    <source>
        <dbReference type="ARBA" id="ARBA00022857"/>
    </source>
</evidence>
<dbReference type="STRING" id="1802624.A2982_01740"/>
<comment type="caution">
    <text evidence="18">The sequence shown here is derived from an EMBL/GenBank/DDBJ whole genome shotgun (WGS) entry which is preliminary data.</text>
</comment>
<sequence length="338" mass="37737">MVEIQRDISLKPYNTSNIDVNAKYFCKVKSEKDLEEMMNSPIYLNNPKLILGSGSNILFTKDFDGLVILNRIKGANEVGSSRSLVFYSFGGGEIWDDIVKFSIGRGLSAIENLSGIPGTVGAAAVQNIGAYGLELKDVFESLEAVDLKSGKLKVFEKNDCRFEYRESIFKKKLLGGYIVTKVTLKLSKTFLPLINYQGIKEEIKKQNLKSSDPSEVRNVILKLRKEKIPDYRKYGNAGCFFKNPEVSAERLNRLKASYPDMPSYQNAKGFKIPAGWLIENLGFKGKKFGRCGVSEKHALILVNYGGASGKEILNLALKVKSEVIRNFGIELEFENVVV</sequence>
<comment type="function">
    <text evidence="2 16">Cell wall formation.</text>
</comment>
<dbReference type="Gene3D" id="3.30.43.10">
    <property type="entry name" value="Uridine Diphospho-n-acetylenolpyruvylglucosamine Reductase, domain 2"/>
    <property type="match status" value="1"/>
</dbReference>
<organism evidence="18 19">
    <name type="scientific">candidate division WWE3 bacterium RIFCSPLOWO2_01_FULL_39_13</name>
    <dbReference type="NCBI Taxonomy" id="1802624"/>
    <lineage>
        <taxon>Bacteria</taxon>
        <taxon>Katanobacteria</taxon>
    </lineage>
</organism>
<evidence type="ECO:0000256" key="2">
    <source>
        <dbReference type="ARBA" id="ARBA00003921"/>
    </source>
</evidence>
<evidence type="ECO:0000256" key="12">
    <source>
        <dbReference type="ARBA" id="ARBA00023002"/>
    </source>
</evidence>
<dbReference type="HAMAP" id="MF_00037">
    <property type="entry name" value="MurB"/>
    <property type="match status" value="1"/>
</dbReference>
<dbReference type="EMBL" id="MEVH01000005">
    <property type="protein sequence ID" value="OGC52188.1"/>
    <property type="molecule type" value="Genomic_DNA"/>
</dbReference>
<dbReference type="PROSITE" id="PS51387">
    <property type="entry name" value="FAD_PCMH"/>
    <property type="match status" value="1"/>
</dbReference>
<dbReference type="NCBIfam" id="TIGR00179">
    <property type="entry name" value="murB"/>
    <property type="match status" value="1"/>
</dbReference>
<keyword evidence="9 16" id="KW-0521">NADP</keyword>
<dbReference type="InterPro" id="IPR006094">
    <property type="entry name" value="Oxid_FAD_bind_N"/>
</dbReference>
<evidence type="ECO:0000256" key="8">
    <source>
        <dbReference type="ARBA" id="ARBA00022827"/>
    </source>
</evidence>
<dbReference type="GO" id="GO:0071555">
    <property type="term" value="P:cell wall organization"/>
    <property type="evidence" value="ECO:0007669"/>
    <property type="project" value="UniProtKB-KW"/>
</dbReference>
<dbReference type="Proteomes" id="UP000178771">
    <property type="component" value="Unassembled WGS sequence"/>
</dbReference>
<evidence type="ECO:0000313" key="18">
    <source>
        <dbReference type="EMBL" id="OGC52188.1"/>
    </source>
</evidence>
<feature type="domain" description="FAD-binding PCMH-type" evidence="17">
    <location>
        <begin position="17"/>
        <end position="189"/>
    </location>
</feature>
<gene>
    <name evidence="16" type="primary">murB</name>
    <name evidence="18" type="ORF">A2982_01740</name>
</gene>
<dbReference type="Gene3D" id="3.90.78.10">
    <property type="entry name" value="UDP-N-acetylenolpyruvoylglucosamine reductase, C-terminal domain"/>
    <property type="match status" value="1"/>
</dbReference>
<keyword evidence="12 16" id="KW-0560">Oxidoreductase</keyword>
<feature type="active site" evidence="16">
    <location>
        <position position="165"/>
    </location>
</feature>
<dbReference type="InterPro" id="IPR003170">
    <property type="entry name" value="MurB"/>
</dbReference>
<dbReference type="Gene3D" id="3.30.465.10">
    <property type="match status" value="1"/>
</dbReference>
<evidence type="ECO:0000256" key="15">
    <source>
        <dbReference type="ARBA" id="ARBA00048914"/>
    </source>
</evidence>
<keyword evidence="11 16" id="KW-0573">Peptidoglycan synthesis</keyword>
<dbReference type="InterPro" id="IPR016167">
    <property type="entry name" value="FAD-bd_PCMH_sub1"/>
</dbReference>
<dbReference type="Pfam" id="PF01565">
    <property type="entry name" value="FAD_binding_4"/>
    <property type="match status" value="1"/>
</dbReference>
<comment type="catalytic activity">
    <reaction evidence="15 16">
        <text>UDP-N-acetyl-alpha-D-muramate + NADP(+) = UDP-N-acetyl-3-O-(1-carboxyvinyl)-alpha-D-glucosamine + NADPH + H(+)</text>
        <dbReference type="Rhea" id="RHEA:12248"/>
        <dbReference type="ChEBI" id="CHEBI:15378"/>
        <dbReference type="ChEBI" id="CHEBI:57783"/>
        <dbReference type="ChEBI" id="CHEBI:58349"/>
        <dbReference type="ChEBI" id="CHEBI:68483"/>
        <dbReference type="ChEBI" id="CHEBI:70757"/>
        <dbReference type="EC" id="1.3.1.98"/>
    </reaction>
</comment>
<dbReference type="InterPro" id="IPR016169">
    <property type="entry name" value="FAD-bd_PCMH_sub2"/>
</dbReference>
<feature type="active site" evidence="16">
    <location>
        <position position="334"/>
    </location>
</feature>
<evidence type="ECO:0000256" key="10">
    <source>
        <dbReference type="ARBA" id="ARBA00022960"/>
    </source>
</evidence>
<comment type="cofactor">
    <cofactor evidence="1 16">
        <name>FAD</name>
        <dbReference type="ChEBI" id="CHEBI:57692"/>
    </cofactor>
</comment>
<dbReference type="GO" id="GO:0005829">
    <property type="term" value="C:cytosol"/>
    <property type="evidence" value="ECO:0007669"/>
    <property type="project" value="TreeGrafter"/>
</dbReference>
<dbReference type="UniPathway" id="UPA00219"/>
<comment type="similarity">
    <text evidence="16">Belongs to the MurB family.</text>
</comment>
<keyword evidence="8 16" id="KW-0274">FAD</keyword>
<dbReference type="InterPro" id="IPR016166">
    <property type="entry name" value="FAD-bd_PCMH"/>
</dbReference>
<dbReference type="InterPro" id="IPR036318">
    <property type="entry name" value="FAD-bd_PCMH-like_sf"/>
</dbReference>
<dbReference type="InterPro" id="IPR011601">
    <property type="entry name" value="MurB_C"/>
</dbReference>